<dbReference type="Proteomes" id="UP000271339">
    <property type="component" value="Unassembled WGS sequence"/>
</dbReference>
<dbReference type="RefSeq" id="WP_147437292.1">
    <property type="nucleotide sequence ID" value="NZ_REFC01000015.1"/>
</dbReference>
<evidence type="ECO:0000259" key="2">
    <source>
        <dbReference type="Pfam" id="PF21347"/>
    </source>
</evidence>
<dbReference type="InterPro" id="IPR049279">
    <property type="entry name" value="DUF3108-like"/>
</dbReference>
<reference evidence="3 4" key="1">
    <citation type="submission" date="2018-10" db="EMBL/GenBank/DDBJ databases">
        <title>Genomic Encyclopedia of Archaeal and Bacterial Type Strains, Phase II (KMG-II): from individual species to whole genera.</title>
        <authorList>
            <person name="Goeker M."/>
        </authorList>
    </citation>
    <scope>NUCLEOTIDE SEQUENCE [LARGE SCALE GENOMIC DNA]</scope>
    <source>
        <strain evidence="3 4">DSM 23424</strain>
    </source>
</reference>
<dbReference type="Gene3D" id="2.40.360.20">
    <property type="match status" value="1"/>
</dbReference>
<name>A0A3L9YRS6_9FLAO</name>
<keyword evidence="4" id="KW-1185">Reference proteome</keyword>
<feature type="domain" description="DUF3108" evidence="2">
    <location>
        <begin position="30"/>
        <end position="223"/>
    </location>
</feature>
<protein>
    <recommendedName>
        <fullName evidence="2">DUF3108 domain-containing protein</fullName>
    </recommendedName>
</protein>
<sequence>MTNYITYFTILICCSLSFSQDCSKFYPLSEGTNFEITNYESNGKVAAKTAYSVTDVNRSNGTEIATINTVIRDKKDKIITETSFEMNCNGDVTSIDFKSLMNSQMLDQFKNMETDISGENLILPNDLSVGQQLPDAKLDISISLSGINMRIATYIRDRKVIAQESVTTPAGTFNCYVISYVIDLDSMGMNRTSTSKQWVSEGVGMVKQEDYNNNGKTTSSSLLTTFNR</sequence>
<proteinExistence type="predicted"/>
<evidence type="ECO:0000313" key="3">
    <source>
        <dbReference type="EMBL" id="RMA57172.1"/>
    </source>
</evidence>
<feature type="region of interest" description="Disordered" evidence="1">
    <location>
        <begin position="209"/>
        <end position="228"/>
    </location>
</feature>
<gene>
    <name evidence="3" type="ORF">BXY75_3059</name>
</gene>
<evidence type="ECO:0000313" key="4">
    <source>
        <dbReference type="Proteomes" id="UP000271339"/>
    </source>
</evidence>
<comment type="caution">
    <text evidence="3">The sequence shown here is derived from an EMBL/GenBank/DDBJ whole genome shotgun (WGS) entry which is preliminary data.</text>
</comment>
<organism evidence="3 4">
    <name type="scientific">Ulvibacter antarcticus</name>
    <dbReference type="NCBI Taxonomy" id="442714"/>
    <lineage>
        <taxon>Bacteria</taxon>
        <taxon>Pseudomonadati</taxon>
        <taxon>Bacteroidota</taxon>
        <taxon>Flavobacteriia</taxon>
        <taxon>Flavobacteriales</taxon>
        <taxon>Flavobacteriaceae</taxon>
        <taxon>Ulvibacter</taxon>
    </lineage>
</organism>
<dbReference type="EMBL" id="REFC01000015">
    <property type="protein sequence ID" value="RMA57172.1"/>
    <property type="molecule type" value="Genomic_DNA"/>
</dbReference>
<feature type="compositionally biased region" description="Polar residues" evidence="1">
    <location>
        <begin position="211"/>
        <end position="228"/>
    </location>
</feature>
<dbReference type="AlphaFoldDB" id="A0A3L9YRS6"/>
<dbReference type="OrthoDB" id="665223at2"/>
<dbReference type="Pfam" id="PF21347">
    <property type="entry name" value="DUF3108_like"/>
    <property type="match status" value="1"/>
</dbReference>
<evidence type="ECO:0000256" key="1">
    <source>
        <dbReference type="SAM" id="MobiDB-lite"/>
    </source>
</evidence>
<accession>A0A3L9YRS6</accession>